<evidence type="ECO:0000313" key="5">
    <source>
        <dbReference type="Proteomes" id="UP000243745"/>
    </source>
</evidence>
<dbReference type="SMART" id="SM00671">
    <property type="entry name" value="SEL1"/>
    <property type="match status" value="12"/>
</dbReference>
<sequence>MAELNTVIQNIFRMTVVTVSFMLSGCDGIVCSLGGGDSCLSAGGEYDRMGNPGRAAKYYESGCGSGNAEACYLAGIYWSDGGNVHADYSLAADLLQKGCKTGHGGSCRIYGEIMRDRFGDHLKAAGAFDRACRLRDYDGCNDLGGFFRNGFVTAPNDATAMNVYDLGCRNGNGASCFLLAGMHEERDMSELAFSFYDKSCTLNYGEGCNRMGSAEIQKENGTPWAMDFFRKSCELGVGEGCFNLAEIYYGSTEYRDFAEALVNYTRACRLKHGHSCHMLGDISLRGEDFSGAGEKFLHNPEIARTYLEQACDLGDADACSDLGGIHYEGAVIRKNPEEARRFFWRSCTSGSSYGCVRIGDIYRDGIGVNADEPNAVRYYGMACDMDNGTGCHNLARVYMGENYADRKAEDAYRLAQKSCSLDYAPGCRAVGDIFDKGIGRGLDVVLADKYYDVACNMRDGTACFYLGVAYYIGRGVPQNFDGARAYVALACELGEAQGCTGLGLIYLNGRGVDTDYGQAIKYISMGCSLRDRDACNNLGVMYERGNGVEQDIERAKEFYRSGCDFGSVESCFAFDDLNSREQAAGEDGDGVQKHLSGADAEKTQTAGPETHEKKIPAPEVLTSKGQNYADVKKAGKGGKSGKGRKVAVKSLNPSEEQPAAVSDGSAETASIQEKHKKDTDYPTKPEVSH</sequence>
<proteinExistence type="inferred from homology"/>
<protein>
    <submittedName>
        <fullName evidence="4">TPR repeat</fullName>
    </submittedName>
</protein>
<dbReference type="AlphaFoldDB" id="A0A662ZJD9"/>
<accession>A0A662ZJD9</accession>
<organism evidence="4 5">
    <name type="scientific">Ruminobacter amylophilus</name>
    <dbReference type="NCBI Taxonomy" id="867"/>
    <lineage>
        <taxon>Bacteria</taxon>
        <taxon>Pseudomonadati</taxon>
        <taxon>Pseudomonadota</taxon>
        <taxon>Gammaproteobacteria</taxon>
        <taxon>Aeromonadales</taxon>
        <taxon>Succinivibrionaceae</taxon>
        <taxon>Ruminobacter</taxon>
    </lineage>
</organism>
<dbReference type="OrthoDB" id="9204495at2"/>
<evidence type="ECO:0000256" key="1">
    <source>
        <dbReference type="ARBA" id="ARBA00008486"/>
    </source>
</evidence>
<evidence type="ECO:0000256" key="3">
    <source>
        <dbReference type="SAM" id="MobiDB-lite"/>
    </source>
</evidence>
<keyword evidence="2" id="KW-0677">Repeat</keyword>
<dbReference type="Pfam" id="PF08238">
    <property type="entry name" value="Sel1"/>
    <property type="match status" value="10"/>
</dbReference>
<dbReference type="PANTHER" id="PTHR13891">
    <property type="entry name" value="CYTOCHROME C OXIDASE ASSEMBLY FACTOR 7"/>
    <property type="match status" value="1"/>
</dbReference>
<dbReference type="InterPro" id="IPR006597">
    <property type="entry name" value="Sel1-like"/>
</dbReference>
<dbReference type="Gene3D" id="1.25.40.10">
    <property type="entry name" value="Tetratricopeptide repeat domain"/>
    <property type="match status" value="3"/>
</dbReference>
<feature type="region of interest" description="Disordered" evidence="3">
    <location>
        <begin position="582"/>
        <end position="689"/>
    </location>
</feature>
<feature type="compositionally biased region" description="Basic and acidic residues" evidence="3">
    <location>
        <begin position="672"/>
        <end position="689"/>
    </location>
</feature>
<dbReference type="RefSeq" id="WP_093143158.1">
    <property type="nucleotide sequence ID" value="NZ_FOXF01000045.1"/>
</dbReference>
<reference evidence="4 5" key="1">
    <citation type="submission" date="2016-10" db="EMBL/GenBank/DDBJ databases">
        <authorList>
            <person name="Varghese N."/>
            <person name="Submissions S."/>
        </authorList>
    </citation>
    <scope>NUCLEOTIDE SEQUENCE [LARGE SCALE GENOMIC DNA]</scope>
    <source>
        <strain evidence="4 5">DSM 1361</strain>
    </source>
</reference>
<dbReference type="PANTHER" id="PTHR13891:SF1">
    <property type="entry name" value="CYTOCHROME C OXIDASE ASSEMBLY FACTOR 7"/>
    <property type="match status" value="1"/>
</dbReference>
<gene>
    <name evidence="4" type="ORF">SAMN02910344_01899</name>
</gene>
<feature type="compositionally biased region" description="Basic residues" evidence="3">
    <location>
        <begin position="634"/>
        <end position="647"/>
    </location>
</feature>
<evidence type="ECO:0000313" key="4">
    <source>
        <dbReference type="EMBL" id="SFP62534.1"/>
    </source>
</evidence>
<name>A0A662ZJD9_9GAMM</name>
<keyword evidence="5" id="KW-1185">Reference proteome</keyword>
<dbReference type="SUPFAM" id="SSF81901">
    <property type="entry name" value="HCP-like"/>
    <property type="match status" value="3"/>
</dbReference>
<dbReference type="Proteomes" id="UP000243745">
    <property type="component" value="Unassembled WGS sequence"/>
</dbReference>
<evidence type="ECO:0000256" key="2">
    <source>
        <dbReference type="ARBA" id="ARBA00022737"/>
    </source>
</evidence>
<dbReference type="InterPro" id="IPR040239">
    <property type="entry name" value="HcpB-like"/>
</dbReference>
<comment type="similarity">
    <text evidence="1">Belongs to the hcp beta-lactamase family.</text>
</comment>
<dbReference type="EMBL" id="FOXF01000045">
    <property type="protein sequence ID" value="SFP62534.1"/>
    <property type="molecule type" value="Genomic_DNA"/>
</dbReference>
<dbReference type="InterPro" id="IPR011990">
    <property type="entry name" value="TPR-like_helical_dom_sf"/>
</dbReference>